<evidence type="ECO:0000256" key="1">
    <source>
        <dbReference type="SAM" id="MobiDB-lite"/>
    </source>
</evidence>
<feature type="compositionally biased region" description="Acidic residues" evidence="1">
    <location>
        <begin position="137"/>
        <end position="148"/>
    </location>
</feature>
<keyword evidence="3" id="KW-1185">Reference proteome</keyword>
<proteinExistence type="predicted"/>
<name>A0ABQ9HPB8_9NEOP</name>
<feature type="region of interest" description="Disordered" evidence="1">
    <location>
        <begin position="97"/>
        <end position="158"/>
    </location>
</feature>
<evidence type="ECO:0000313" key="3">
    <source>
        <dbReference type="Proteomes" id="UP001159363"/>
    </source>
</evidence>
<gene>
    <name evidence="2" type="ORF">PR048_012296</name>
</gene>
<dbReference type="EMBL" id="JARBHB010000004">
    <property type="protein sequence ID" value="KAJ8886087.1"/>
    <property type="molecule type" value="Genomic_DNA"/>
</dbReference>
<evidence type="ECO:0000313" key="2">
    <source>
        <dbReference type="EMBL" id="KAJ8886087.1"/>
    </source>
</evidence>
<organism evidence="2 3">
    <name type="scientific">Dryococelus australis</name>
    <dbReference type="NCBI Taxonomy" id="614101"/>
    <lineage>
        <taxon>Eukaryota</taxon>
        <taxon>Metazoa</taxon>
        <taxon>Ecdysozoa</taxon>
        <taxon>Arthropoda</taxon>
        <taxon>Hexapoda</taxon>
        <taxon>Insecta</taxon>
        <taxon>Pterygota</taxon>
        <taxon>Neoptera</taxon>
        <taxon>Polyneoptera</taxon>
        <taxon>Phasmatodea</taxon>
        <taxon>Verophasmatodea</taxon>
        <taxon>Anareolatae</taxon>
        <taxon>Phasmatidae</taxon>
        <taxon>Eurycanthinae</taxon>
        <taxon>Dryococelus</taxon>
    </lineage>
</organism>
<sequence length="249" mass="28745">MKLMLQRLKCLDGPKVIVGDKLLLPTLVKQLLKLMQILIFVSYASPPPNTTSFRKCRIHPVNKQEFLARFQNLKEVDINTIGDAFLKHLLEQHKDIEGVKTGKQRKKKLRVPAGNEPEREKPKRKPGHPKPPVVLTESEESGEFEEMELGSGNESETFIQQKKELKENDFTTSVRYSGEEYPGIFQKLPTNVEKAPTVSCMEKSVKSWKWPKKEDALQYKWEDVIKKIAPPKLLNKRGFFIVPELDYFV</sequence>
<reference evidence="2 3" key="1">
    <citation type="submission" date="2023-02" db="EMBL/GenBank/DDBJ databases">
        <title>LHISI_Scaffold_Assembly.</title>
        <authorList>
            <person name="Stuart O.P."/>
            <person name="Cleave R."/>
            <person name="Magrath M.J.L."/>
            <person name="Mikheyev A.S."/>
        </authorList>
    </citation>
    <scope>NUCLEOTIDE SEQUENCE [LARGE SCALE GENOMIC DNA]</scope>
    <source>
        <strain evidence="2">Daus_M_001</strain>
        <tissue evidence="2">Leg muscle</tissue>
    </source>
</reference>
<dbReference type="Proteomes" id="UP001159363">
    <property type="component" value="Chromosome X"/>
</dbReference>
<accession>A0ABQ9HPB8</accession>
<comment type="caution">
    <text evidence="2">The sequence shown here is derived from an EMBL/GenBank/DDBJ whole genome shotgun (WGS) entry which is preliminary data.</text>
</comment>
<protein>
    <submittedName>
        <fullName evidence="2">Uncharacterized protein</fullName>
    </submittedName>
</protein>